<dbReference type="GO" id="GO:0005789">
    <property type="term" value="C:endoplasmic reticulum membrane"/>
    <property type="evidence" value="ECO:0007669"/>
    <property type="project" value="UniProtKB-SubCell"/>
</dbReference>
<dbReference type="PROSITE" id="PS50845">
    <property type="entry name" value="RETICULON"/>
    <property type="match status" value="1"/>
</dbReference>
<dbReference type="InterPro" id="IPR003388">
    <property type="entry name" value="Reticulon"/>
</dbReference>
<dbReference type="RefSeq" id="XP_031865694.1">
    <property type="nucleotide sequence ID" value="XM_032017787.1"/>
</dbReference>
<dbReference type="Proteomes" id="UP000254866">
    <property type="component" value="Unassembled WGS sequence"/>
</dbReference>
<protein>
    <recommendedName>
        <fullName evidence="6">Reticulon-like protein</fullName>
    </recommendedName>
</protein>
<evidence type="ECO:0000256" key="7">
    <source>
        <dbReference type="SAM" id="MobiDB-lite"/>
    </source>
</evidence>
<comment type="subcellular location">
    <subcellularLocation>
        <location evidence="1 6">Endoplasmic reticulum membrane</location>
        <topology evidence="1 6">Multi-pass membrane protein</topology>
    </subcellularLocation>
</comment>
<comment type="caution">
    <text evidence="9">The sequence shown here is derived from an EMBL/GenBank/DDBJ whole genome shotgun (WGS) entry which is preliminary data.</text>
</comment>
<keyword evidence="3 6" id="KW-0256">Endoplasmic reticulum</keyword>
<keyword evidence="4 6" id="KW-1133">Transmembrane helix</keyword>
<evidence type="ECO:0000256" key="3">
    <source>
        <dbReference type="ARBA" id="ARBA00022824"/>
    </source>
</evidence>
<feature type="region of interest" description="Disordered" evidence="7">
    <location>
        <begin position="1"/>
        <end position="32"/>
    </location>
</feature>
<feature type="transmembrane region" description="Helical" evidence="6">
    <location>
        <begin position="198"/>
        <end position="220"/>
    </location>
</feature>
<evidence type="ECO:0000313" key="9">
    <source>
        <dbReference type="EMBL" id="RDL31762.1"/>
    </source>
</evidence>
<reference evidence="9 10" key="1">
    <citation type="journal article" date="2018" name="IMA Fungus">
        <title>IMA Genome-F 9: Draft genome sequence of Annulohypoxylon stygium, Aspergillus mulundensis, Berkeleyomyces basicola (syn. Thielaviopsis basicola), Ceratocystis smalleyi, two Cercospora beticola strains, Coleophoma cylindrospora, Fusarium fracticaudum, Phialophora cf. hyalina, and Morchella septimelata.</title>
        <authorList>
            <person name="Wingfield B.D."/>
            <person name="Bills G.F."/>
            <person name="Dong Y."/>
            <person name="Huang W."/>
            <person name="Nel W.J."/>
            <person name="Swalarsk-Parry B.S."/>
            <person name="Vaghefi N."/>
            <person name="Wilken P.M."/>
            <person name="An Z."/>
            <person name="de Beer Z.W."/>
            <person name="De Vos L."/>
            <person name="Chen L."/>
            <person name="Duong T.A."/>
            <person name="Gao Y."/>
            <person name="Hammerbacher A."/>
            <person name="Kikkert J.R."/>
            <person name="Li Y."/>
            <person name="Li H."/>
            <person name="Li K."/>
            <person name="Li Q."/>
            <person name="Liu X."/>
            <person name="Ma X."/>
            <person name="Naidoo K."/>
            <person name="Pethybridge S.J."/>
            <person name="Sun J."/>
            <person name="Steenkamp E.T."/>
            <person name="van der Nest M.A."/>
            <person name="van Wyk S."/>
            <person name="Wingfield M.J."/>
            <person name="Xiong C."/>
            <person name="Yue Q."/>
            <person name="Zhang X."/>
        </authorList>
    </citation>
    <scope>NUCLEOTIDE SEQUENCE [LARGE SCALE GENOMIC DNA]</scope>
    <source>
        <strain evidence="9 10">BP 5553</strain>
    </source>
</reference>
<dbReference type="OrthoDB" id="567788at2759"/>
<dbReference type="STRING" id="2656787.A0A370TBZ2"/>
<gene>
    <name evidence="9" type="ORF">BP5553_09164</name>
</gene>
<sequence>MSDLEHKDIVMPSIEDSASNGSSGLGKTKNAVSNNTSAASNAVADHPLTQSITNGPVVDNVKDQTAKTQAEFSNLAASRTTPATPAATGQQLTHYHSFFSSLLSWNNPRASAIAYGSVVLFIFAARYLDILRYTFKVTWMTLGVTVLAEIAGKAVLGTGLTSQFRPRKYFTVSKSTLDSILGDVQEFINFFVIESQRILFAENVFASAAAFVAAFISYFLIKVVPIWGLSLIATSVLFLAPLIYKTNKELIDEHLAQVVQIANQQTEQVRQLASHHAARATETTKQYVGEYSSKAQEMIGTARGRSASPIASAKPVKIDPITAEPTTVRKEETTSAYKSEDFPAAPVEEFKTAAPVGEIASALKEEEPLIIS</sequence>
<dbReference type="AlphaFoldDB" id="A0A370TBZ2"/>
<accession>A0A370TBZ2</accession>
<evidence type="ECO:0000259" key="8">
    <source>
        <dbReference type="PROSITE" id="PS50845"/>
    </source>
</evidence>
<evidence type="ECO:0000256" key="2">
    <source>
        <dbReference type="ARBA" id="ARBA00022692"/>
    </source>
</evidence>
<evidence type="ECO:0000256" key="4">
    <source>
        <dbReference type="ARBA" id="ARBA00022989"/>
    </source>
</evidence>
<evidence type="ECO:0000256" key="6">
    <source>
        <dbReference type="RuleBase" id="RU363132"/>
    </source>
</evidence>
<proteinExistence type="predicted"/>
<evidence type="ECO:0000256" key="5">
    <source>
        <dbReference type="ARBA" id="ARBA00023136"/>
    </source>
</evidence>
<keyword evidence="2 6" id="KW-0812">Transmembrane</keyword>
<feature type="domain" description="Reticulon" evidence="8">
    <location>
        <begin position="99"/>
        <end position="296"/>
    </location>
</feature>
<dbReference type="EMBL" id="NPIC01000011">
    <property type="protein sequence ID" value="RDL31762.1"/>
    <property type="molecule type" value="Genomic_DNA"/>
</dbReference>
<keyword evidence="10" id="KW-1185">Reference proteome</keyword>
<keyword evidence="5 6" id="KW-0472">Membrane</keyword>
<evidence type="ECO:0000313" key="10">
    <source>
        <dbReference type="Proteomes" id="UP000254866"/>
    </source>
</evidence>
<feature type="transmembrane region" description="Helical" evidence="6">
    <location>
        <begin position="226"/>
        <end position="244"/>
    </location>
</feature>
<dbReference type="Pfam" id="PF02453">
    <property type="entry name" value="Reticulon"/>
    <property type="match status" value="1"/>
</dbReference>
<name>A0A370TBZ2_9HELO</name>
<feature type="transmembrane region" description="Helical" evidence="6">
    <location>
        <begin position="140"/>
        <end position="160"/>
    </location>
</feature>
<feature type="transmembrane region" description="Helical" evidence="6">
    <location>
        <begin position="110"/>
        <end position="128"/>
    </location>
</feature>
<dbReference type="GeneID" id="43602013"/>
<organism evidence="9 10">
    <name type="scientific">Venustampulla echinocandica</name>
    <dbReference type="NCBI Taxonomy" id="2656787"/>
    <lineage>
        <taxon>Eukaryota</taxon>
        <taxon>Fungi</taxon>
        <taxon>Dikarya</taxon>
        <taxon>Ascomycota</taxon>
        <taxon>Pezizomycotina</taxon>
        <taxon>Leotiomycetes</taxon>
        <taxon>Helotiales</taxon>
        <taxon>Pleuroascaceae</taxon>
        <taxon>Venustampulla</taxon>
    </lineage>
</organism>
<evidence type="ECO:0000256" key="1">
    <source>
        <dbReference type="ARBA" id="ARBA00004477"/>
    </source>
</evidence>